<feature type="transmembrane region" description="Helical" evidence="1">
    <location>
        <begin position="6"/>
        <end position="25"/>
    </location>
</feature>
<keyword evidence="1" id="KW-0812">Transmembrane</keyword>
<evidence type="ECO:0000313" key="3">
    <source>
        <dbReference type="Proteomes" id="UP000641910"/>
    </source>
</evidence>
<evidence type="ECO:0000256" key="1">
    <source>
        <dbReference type="SAM" id="Phobius"/>
    </source>
</evidence>
<dbReference type="Proteomes" id="UP000641910">
    <property type="component" value="Unassembled WGS sequence"/>
</dbReference>
<proteinExistence type="predicted"/>
<reference evidence="2 3" key="1">
    <citation type="submission" date="2020-12" db="EMBL/GenBank/DDBJ databases">
        <title>WGS of Thermoactinomyces spp.</title>
        <authorList>
            <person name="Cheng K."/>
        </authorList>
    </citation>
    <scope>NUCLEOTIDE SEQUENCE [LARGE SCALE GENOMIC DNA]</scope>
    <source>
        <strain evidence="3">CICC 10650\ACCC 41061</strain>
    </source>
</reference>
<organism evidence="2 3">
    <name type="scientific">Thermoactinomyces vulgaris</name>
    <dbReference type="NCBI Taxonomy" id="2026"/>
    <lineage>
        <taxon>Bacteria</taxon>
        <taxon>Bacillati</taxon>
        <taxon>Bacillota</taxon>
        <taxon>Bacilli</taxon>
        <taxon>Bacillales</taxon>
        <taxon>Thermoactinomycetaceae</taxon>
        <taxon>Thermoactinomyces</taxon>
    </lineage>
</organism>
<keyword evidence="3" id="KW-1185">Reference proteome</keyword>
<sequence length="121" mass="13878">MALPVTLMVVTFLFTLIMLSVSQMVQVRKMQTLYQERVKSRYVAESGIAVVQQQLRLNGQNRADAPDETMIQVEDRYVLVKVEVKPSRVHVQATTWGEQGVVQTVEAFLHPDTYAVSRWIR</sequence>
<name>A0ABS0QI00_THEVU</name>
<dbReference type="EMBL" id="JAECVU010000004">
    <property type="protein sequence ID" value="MBH8588916.1"/>
    <property type="molecule type" value="Genomic_DNA"/>
</dbReference>
<protein>
    <submittedName>
        <fullName evidence="2">Uncharacterized protein</fullName>
    </submittedName>
</protein>
<keyword evidence="1" id="KW-1133">Transmembrane helix</keyword>
<keyword evidence="1" id="KW-0472">Membrane</keyword>
<gene>
    <name evidence="2" type="ORF">I8U22_08840</name>
</gene>
<dbReference type="RefSeq" id="WP_037995089.1">
    <property type="nucleotide sequence ID" value="NZ_CP039710.1"/>
</dbReference>
<accession>A0ABS0QI00</accession>
<comment type="caution">
    <text evidence="2">The sequence shown here is derived from an EMBL/GenBank/DDBJ whole genome shotgun (WGS) entry which is preliminary data.</text>
</comment>
<evidence type="ECO:0000313" key="2">
    <source>
        <dbReference type="EMBL" id="MBH8588916.1"/>
    </source>
</evidence>